<feature type="domain" description="Hydroxymethylglutaryl-coenzyme A synthase C-terminal" evidence="1">
    <location>
        <begin position="8"/>
        <end position="98"/>
    </location>
</feature>
<gene>
    <name evidence="2" type="ORF">KIN20_005352</name>
</gene>
<dbReference type="GO" id="GO:0004421">
    <property type="term" value="F:hydroxymethylglutaryl-CoA synthase activity"/>
    <property type="evidence" value="ECO:0007669"/>
    <property type="project" value="InterPro"/>
</dbReference>
<accession>A0AAD5QF33</accession>
<dbReference type="GO" id="GO:0010142">
    <property type="term" value="P:farnesyl diphosphate biosynthetic process, mevalonate pathway"/>
    <property type="evidence" value="ECO:0007669"/>
    <property type="project" value="InterPro"/>
</dbReference>
<dbReference type="InterPro" id="IPR016039">
    <property type="entry name" value="Thiolase-like"/>
</dbReference>
<evidence type="ECO:0000259" key="1">
    <source>
        <dbReference type="Pfam" id="PF08540"/>
    </source>
</evidence>
<proteinExistence type="predicted"/>
<reference evidence="2" key="1">
    <citation type="submission" date="2021-06" db="EMBL/GenBank/DDBJ databases">
        <title>Parelaphostrongylus tenuis whole genome reference sequence.</title>
        <authorList>
            <person name="Garwood T.J."/>
            <person name="Larsen P.A."/>
            <person name="Fountain-Jones N.M."/>
            <person name="Garbe J.R."/>
            <person name="Macchietto M.G."/>
            <person name="Kania S.A."/>
            <person name="Gerhold R.W."/>
            <person name="Richards J.E."/>
            <person name="Wolf T.M."/>
        </authorList>
    </citation>
    <scope>NUCLEOTIDE SEQUENCE</scope>
    <source>
        <strain evidence="2">MNPRO001-30</strain>
        <tissue evidence="2">Meninges</tissue>
    </source>
</reference>
<organism evidence="2 3">
    <name type="scientific">Parelaphostrongylus tenuis</name>
    <name type="common">Meningeal worm</name>
    <dbReference type="NCBI Taxonomy" id="148309"/>
    <lineage>
        <taxon>Eukaryota</taxon>
        <taxon>Metazoa</taxon>
        <taxon>Ecdysozoa</taxon>
        <taxon>Nematoda</taxon>
        <taxon>Chromadorea</taxon>
        <taxon>Rhabditida</taxon>
        <taxon>Rhabditina</taxon>
        <taxon>Rhabditomorpha</taxon>
        <taxon>Strongyloidea</taxon>
        <taxon>Metastrongylidae</taxon>
        <taxon>Parelaphostrongylus</taxon>
    </lineage>
</organism>
<dbReference type="AlphaFoldDB" id="A0AAD5QF33"/>
<name>A0AAD5QF33_PARTN</name>
<sequence>MVVAQRRAMFSARINRSEEILLAQMQEISRRAIARLEKRSLCTPEAFTEALKMRENLLSSDVPVKPNANSSVPPTLALFPGTYFLSLIDEKNRRSYSRTSDHPGLPENHVNGFLNGFCEVEKVNEKCEPGMSPS</sequence>
<dbReference type="EMBL" id="JAHQIW010000723">
    <property type="protein sequence ID" value="KAJ1349723.1"/>
    <property type="molecule type" value="Genomic_DNA"/>
</dbReference>
<protein>
    <recommendedName>
        <fullName evidence="1">Hydroxymethylglutaryl-coenzyme A synthase C-terminal domain-containing protein</fullName>
    </recommendedName>
</protein>
<evidence type="ECO:0000313" key="2">
    <source>
        <dbReference type="EMBL" id="KAJ1349723.1"/>
    </source>
</evidence>
<dbReference type="Gene3D" id="3.40.47.10">
    <property type="match status" value="1"/>
</dbReference>
<dbReference type="InterPro" id="IPR013746">
    <property type="entry name" value="HMG_CoA_synt_C_dom"/>
</dbReference>
<dbReference type="GO" id="GO:0006084">
    <property type="term" value="P:acetyl-CoA metabolic process"/>
    <property type="evidence" value="ECO:0007669"/>
    <property type="project" value="InterPro"/>
</dbReference>
<evidence type="ECO:0000313" key="3">
    <source>
        <dbReference type="Proteomes" id="UP001196413"/>
    </source>
</evidence>
<dbReference type="Pfam" id="PF08540">
    <property type="entry name" value="HMG_CoA_synt_C"/>
    <property type="match status" value="1"/>
</dbReference>
<dbReference type="Proteomes" id="UP001196413">
    <property type="component" value="Unassembled WGS sequence"/>
</dbReference>
<comment type="caution">
    <text evidence="2">The sequence shown here is derived from an EMBL/GenBank/DDBJ whole genome shotgun (WGS) entry which is preliminary data.</text>
</comment>
<keyword evidence="3" id="KW-1185">Reference proteome</keyword>